<organism evidence="2 3">
    <name type="scientific">Paenibacillus stellifer</name>
    <dbReference type="NCBI Taxonomy" id="169760"/>
    <lineage>
        <taxon>Bacteria</taxon>
        <taxon>Bacillati</taxon>
        <taxon>Bacillota</taxon>
        <taxon>Bacilli</taxon>
        <taxon>Bacillales</taxon>
        <taxon>Paenibacillaceae</taxon>
        <taxon>Paenibacillus</taxon>
    </lineage>
</organism>
<dbReference type="Gene3D" id="3.40.30.10">
    <property type="entry name" value="Glutaredoxin"/>
    <property type="match status" value="1"/>
</dbReference>
<dbReference type="HOGENOM" id="CLU_133290_0_0_9"/>
<dbReference type="AlphaFoldDB" id="A0A089LPI5"/>
<dbReference type="InterPro" id="IPR036249">
    <property type="entry name" value="Thioredoxin-like_sf"/>
</dbReference>
<gene>
    <name evidence="2" type="ORF">PSTEL_01570</name>
</gene>
<accession>A0A089LPI5</accession>
<evidence type="ECO:0000313" key="2">
    <source>
        <dbReference type="EMBL" id="AIQ62005.1"/>
    </source>
</evidence>
<evidence type="ECO:0000313" key="3">
    <source>
        <dbReference type="Proteomes" id="UP000029507"/>
    </source>
</evidence>
<reference evidence="2 3" key="1">
    <citation type="submission" date="2014-08" db="EMBL/GenBank/DDBJ databases">
        <title>Comparative genomics of the Paenibacillus odorifer group.</title>
        <authorList>
            <person name="den Bakker H.C."/>
            <person name="Tsai Y.-C."/>
            <person name="Martin N."/>
            <person name="Korlach J."/>
            <person name="Wiedmann M."/>
        </authorList>
    </citation>
    <scope>NUCLEOTIDE SEQUENCE [LARGE SCALE GENOMIC DNA]</scope>
    <source>
        <strain evidence="2 3">DSM 14472</strain>
    </source>
</reference>
<evidence type="ECO:0000256" key="1">
    <source>
        <dbReference type="PROSITE-ProRule" id="PRU01282"/>
    </source>
</evidence>
<dbReference type="KEGG" id="pste:PSTEL_01570"/>
<dbReference type="Proteomes" id="UP000029507">
    <property type="component" value="Chromosome"/>
</dbReference>
<dbReference type="PROSITE" id="PS51353">
    <property type="entry name" value="ARSC"/>
    <property type="match status" value="1"/>
</dbReference>
<dbReference type="OrthoDB" id="9794155at2"/>
<dbReference type="InterPro" id="IPR006660">
    <property type="entry name" value="Arsenate_reductase-like"/>
</dbReference>
<dbReference type="NCBIfam" id="TIGR01616">
    <property type="entry name" value="nitro_assoc"/>
    <property type="match status" value="1"/>
</dbReference>
<dbReference type="EMBL" id="CP009286">
    <property type="protein sequence ID" value="AIQ62005.1"/>
    <property type="molecule type" value="Genomic_DNA"/>
</dbReference>
<dbReference type="RefSeq" id="WP_038693049.1">
    <property type="nucleotide sequence ID" value="NZ_CP009286.1"/>
</dbReference>
<name>A0A089LPI5_9BACL</name>
<dbReference type="InterPro" id="IPR006503">
    <property type="entry name" value="Nase-assoc"/>
</dbReference>
<dbReference type="STRING" id="169760.PSTEL_01570"/>
<sequence>MAHIIFYTKTGCRGGIRQKELLQSFGHTVEERSLLDETWTPETLLPYLDGLAVEEWFNPNAPAVKEGRVIPGALPPEETLLQLCGDPILIKRPLMNIEGRLVAGFDADQIKSSGLGEVPQGYQTGCQMNDQAGACSS</sequence>
<comment type="similarity">
    <text evidence="1">Belongs to the ArsC family.</text>
</comment>
<dbReference type="SUPFAM" id="SSF52833">
    <property type="entry name" value="Thioredoxin-like"/>
    <property type="match status" value="1"/>
</dbReference>
<proteinExistence type="inferred from homology"/>
<protein>
    <submittedName>
        <fullName evidence="2">Nitrogenase-associated protein</fullName>
    </submittedName>
</protein>
<keyword evidence="3" id="KW-1185">Reference proteome</keyword>